<dbReference type="Proteomes" id="UP000663889">
    <property type="component" value="Unassembled WGS sequence"/>
</dbReference>
<protein>
    <submittedName>
        <fullName evidence="2">Uncharacterized protein</fullName>
    </submittedName>
</protein>
<accession>A0A813WQV9</accession>
<comment type="caution">
    <text evidence="2">The sequence shown here is derived from an EMBL/GenBank/DDBJ whole genome shotgun (WGS) entry which is preliminary data.</text>
</comment>
<proteinExistence type="predicted"/>
<reference evidence="2" key="1">
    <citation type="submission" date="2021-02" db="EMBL/GenBank/DDBJ databases">
        <authorList>
            <person name="Nowell W R."/>
        </authorList>
    </citation>
    <scope>NUCLEOTIDE SEQUENCE</scope>
</reference>
<evidence type="ECO:0000313" key="3">
    <source>
        <dbReference type="Proteomes" id="UP000663889"/>
    </source>
</evidence>
<evidence type="ECO:0000313" key="2">
    <source>
        <dbReference type="EMBL" id="CAF0860856.1"/>
    </source>
</evidence>
<dbReference type="EMBL" id="CAJNOU010000093">
    <property type="protein sequence ID" value="CAF0860856.1"/>
    <property type="molecule type" value="Genomic_DNA"/>
</dbReference>
<organism evidence="2 3">
    <name type="scientific">Rotaria sordida</name>
    <dbReference type="NCBI Taxonomy" id="392033"/>
    <lineage>
        <taxon>Eukaryota</taxon>
        <taxon>Metazoa</taxon>
        <taxon>Spiralia</taxon>
        <taxon>Gnathifera</taxon>
        <taxon>Rotifera</taxon>
        <taxon>Eurotatoria</taxon>
        <taxon>Bdelloidea</taxon>
        <taxon>Philodinida</taxon>
        <taxon>Philodinidae</taxon>
        <taxon>Rotaria</taxon>
    </lineage>
</organism>
<dbReference type="AlphaFoldDB" id="A0A813WQV9"/>
<feature type="region of interest" description="Disordered" evidence="1">
    <location>
        <begin position="268"/>
        <end position="316"/>
    </location>
</feature>
<sequence>FISRYYDQLPLCSNCRNYFTTHQTQFLADDPRASLDYAAETVLHSPNNKTLTLKKAAKARLIKDYDKQTNIIFNLCDTCLIKCKEIRNELKQINDAQKLSNELNPLNPSMMTMTTSDLQQHIIVPPSSNILNIDNHPYSSSTPPFVSPSTWNTNLNNQQKITSPSHQNIITGLNQLYVNNIIQYHQIKLQQLYQQSQNIIIAQQHQENYPLTIDQQQLHHDLQLCIRHMQYHCLEILHLQYPGSSLSFPYTPSYNSKYLSYRSQQIDNESIDSENSSSISEKDNDKRRSVTTEDESDTSTTTITSDDNRCCTDEYGGNQQSIDDRLTIETYHGLVEYYSKLTVGQSNTKEKTHDQLEQTLSNKNQYQQIKSYRCLKLSTIHETSFESDSIINNQTDHSIISDHNIQLQSTKKRQPLQEIDINSFNDEERKIENEKNLYQNSIVLALASDNDQENLSITIKKRSITSTKIEPPNKKQKKNQM</sequence>
<feature type="compositionally biased region" description="Basic and acidic residues" evidence="1">
    <location>
        <begin position="280"/>
        <end position="291"/>
    </location>
</feature>
<gene>
    <name evidence="2" type="ORF">SEV965_LOCUS3610</name>
</gene>
<name>A0A813WQV9_9BILA</name>
<feature type="non-terminal residue" evidence="2">
    <location>
        <position position="481"/>
    </location>
</feature>
<evidence type="ECO:0000256" key="1">
    <source>
        <dbReference type="SAM" id="MobiDB-lite"/>
    </source>
</evidence>